<feature type="domain" description="Lipocalin-like" evidence="1">
    <location>
        <begin position="10"/>
        <end position="129"/>
    </location>
</feature>
<dbReference type="RefSeq" id="WP_227017924.1">
    <property type="nucleotide sequence ID" value="NZ_JAGSND010000004.1"/>
</dbReference>
<proteinExistence type="predicted"/>
<dbReference type="EMBL" id="JAGSND010000004">
    <property type="protein sequence ID" value="MBR0597793.1"/>
    <property type="molecule type" value="Genomic_DNA"/>
</dbReference>
<name>A0A8J7W1D8_9FIRM</name>
<dbReference type="Proteomes" id="UP000675664">
    <property type="component" value="Unassembled WGS sequence"/>
</dbReference>
<gene>
    <name evidence="2" type="ORF">KCX82_07910</name>
</gene>
<accession>A0A8J7W1D8</accession>
<dbReference type="InterPro" id="IPR024311">
    <property type="entry name" value="Lipocalin-like"/>
</dbReference>
<reference evidence="2" key="2">
    <citation type="submission" date="2021-04" db="EMBL/GenBank/DDBJ databases">
        <authorList>
            <person name="Liu J."/>
        </authorList>
    </citation>
    <scope>NUCLEOTIDE SEQUENCE</scope>
    <source>
        <strain evidence="2">BAD-6</strain>
    </source>
</reference>
<protein>
    <submittedName>
        <fullName evidence="2">Lipocalin-like domain-containing protein</fullName>
    </submittedName>
</protein>
<organism evidence="2 3">
    <name type="scientific">Sinanaerobacter chloroacetimidivorans</name>
    <dbReference type="NCBI Taxonomy" id="2818044"/>
    <lineage>
        <taxon>Bacteria</taxon>
        <taxon>Bacillati</taxon>
        <taxon>Bacillota</taxon>
        <taxon>Clostridia</taxon>
        <taxon>Peptostreptococcales</taxon>
        <taxon>Anaerovoracaceae</taxon>
        <taxon>Sinanaerobacter</taxon>
    </lineage>
</organism>
<evidence type="ECO:0000313" key="2">
    <source>
        <dbReference type="EMBL" id="MBR0597793.1"/>
    </source>
</evidence>
<dbReference type="Pfam" id="PF13924">
    <property type="entry name" value="Lipocalin_5"/>
    <property type="match status" value="1"/>
</dbReference>
<dbReference type="AlphaFoldDB" id="A0A8J7W1D8"/>
<comment type="caution">
    <text evidence="2">The sequence shown here is derived from an EMBL/GenBank/DDBJ whole genome shotgun (WGS) entry which is preliminary data.</text>
</comment>
<reference evidence="2" key="1">
    <citation type="submission" date="2021-04" db="EMBL/GenBank/DDBJ databases">
        <title>Sinoanaerobacter chloroacetimidivorans sp. nov., an obligate anaerobic bacterium isolated from anaerobic sludge.</title>
        <authorList>
            <person name="Bao Y."/>
        </authorList>
    </citation>
    <scope>NUCLEOTIDE SEQUENCE</scope>
    <source>
        <strain evidence="2">BAD-6</strain>
    </source>
</reference>
<evidence type="ECO:0000259" key="1">
    <source>
        <dbReference type="Pfam" id="PF13924"/>
    </source>
</evidence>
<keyword evidence="3" id="KW-1185">Reference proteome</keyword>
<evidence type="ECO:0000313" key="3">
    <source>
        <dbReference type="Proteomes" id="UP000675664"/>
    </source>
</evidence>
<sequence length="146" mass="16237">MSKSLREALVGAWKLVEYSIEDKNKQGEKFYPLGKDAAGFLMYTPDGYVSAQMMASGRPSYANGHIHTGTTEEMAKAAKGYMAYSGQYEVDEETNTLTHHMEVSMNPTWLGQAQERFVKLEGNTITISTAGNHAVLVWKRAEDHAK</sequence>